<dbReference type="AlphaFoldDB" id="A0A3N5CDJ8"/>
<evidence type="ECO:0000256" key="6">
    <source>
        <dbReference type="ARBA" id="ARBA00023209"/>
    </source>
</evidence>
<accession>A0A3N5CDJ8</accession>
<comment type="caution">
    <text evidence="9">The sequence shown here is derived from an EMBL/GenBank/DDBJ whole genome shotgun (WGS) entry which is preliminary data.</text>
</comment>
<evidence type="ECO:0000313" key="9">
    <source>
        <dbReference type="EMBL" id="RPF55181.1"/>
    </source>
</evidence>
<evidence type="ECO:0000256" key="4">
    <source>
        <dbReference type="ARBA" id="ARBA00022842"/>
    </source>
</evidence>
<dbReference type="GO" id="GO:0046474">
    <property type="term" value="P:glycerophospholipid biosynthetic process"/>
    <property type="evidence" value="ECO:0007669"/>
    <property type="project" value="TreeGrafter"/>
</dbReference>
<proteinExistence type="predicted"/>
<evidence type="ECO:0000256" key="5">
    <source>
        <dbReference type="ARBA" id="ARBA00023098"/>
    </source>
</evidence>
<dbReference type="PANTHER" id="PTHR40029:SF2">
    <property type="entry name" value="HEPTAPRENYLGLYCERYL PHOSPHATE SYNTHASE"/>
    <property type="match status" value="1"/>
</dbReference>
<dbReference type="NCBIfam" id="TIGR01768">
    <property type="entry name" value="GGGP-family"/>
    <property type="match status" value="1"/>
</dbReference>
<keyword evidence="1" id="KW-0444">Lipid biosynthesis</keyword>
<sequence length="228" mass="25982">MNLKDYQHIFKLDPAKEISDDELMQICESGTDAVIIGGSDDVTEDNVLNLMSRVRRYAVDCIQEPNDVEVATLGFDGYIFPYMIQSKEVQFHTGYLFEGIRSYGHMIDYSSIQWVPYIVTNDKAKVFHAAKCHTVVQDVDLLSYIDILDKVMKSPYIYIEHSGDLIDIERLKMIKEQVTHSHIIYGGGITNERIAKEVMQYVDTIIVGNGVYEDIKSALKTVKVIKSK</sequence>
<keyword evidence="6" id="KW-0594">Phospholipid biosynthesis</keyword>
<keyword evidence="4" id="KW-0460">Magnesium</keyword>
<dbReference type="EMBL" id="RKRK01000004">
    <property type="protein sequence ID" value="RPF55181.1"/>
    <property type="molecule type" value="Genomic_DNA"/>
</dbReference>
<dbReference type="InterPro" id="IPR039074">
    <property type="entry name" value="GGGP/HepGP_synthase_I"/>
</dbReference>
<dbReference type="GO" id="GO:0046872">
    <property type="term" value="F:metal ion binding"/>
    <property type="evidence" value="ECO:0007669"/>
    <property type="project" value="UniProtKB-KW"/>
</dbReference>
<evidence type="ECO:0000256" key="2">
    <source>
        <dbReference type="ARBA" id="ARBA00022679"/>
    </source>
</evidence>
<dbReference type="SUPFAM" id="SSF51395">
    <property type="entry name" value="FMN-linked oxidoreductases"/>
    <property type="match status" value="1"/>
</dbReference>
<dbReference type="Pfam" id="PF01884">
    <property type="entry name" value="PcrB"/>
    <property type="match status" value="1"/>
</dbReference>
<dbReference type="Proteomes" id="UP000277108">
    <property type="component" value="Unassembled WGS sequence"/>
</dbReference>
<evidence type="ECO:0000256" key="1">
    <source>
        <dbReference type="ARBA" id="ARBA00022516"/>
    </source>
</evidence>
<dbReference type="Gene3D" id="3.20.20.390">
    <property type="entry name" value="FMN-linked oxidoreductases"/>
    <property type="match status" value="1"/>
</dbReference>
<reference evidence="9 10" key="1">
    <citation type="submission" date="2018-11" db="EMBL/GenBank/DDBJ databases">
        <title>Genomic Encyclopedia of Type Strains, Phase IV (KMG-IV): sequencing the most valuable type-strain genomes for metagenomic binning, comparative biology and taxonomic classification.</title>
        <authorList>
            <person name="Goeker M."/>
        </authorList>
    </citation>
    <scope>NUCLEOTIDE SEQUENCE [LARGE SCALE GENOMIC DNA]</scope>
    <source>
        <strain evidence="9 10">DSM 29158</strain>
    </source>
</reference>
<keyword evidence="2 9" id="KW-0808">Transferase</keyword>
<keyword evidence="5" id="KW-0443">Lipid metabolism</keyword>
<evidence type="ECO:0000256" key="8">
    <source>
        <dbReference type="ARBA" id="ARBA00048318"/>
    </source>
</evidence>
<keyword evidence="3" id="KW-0479">Metal-binding</keyword>
<organism evidence="9 10">
    <name type="scientific">Abyssicoccus albus</name>
    <dbReference type="NCBI Taxonomy" id="1817405"/>
    <lineage>
        <taxon>Bacteria</taxon>
        <taxon>Bacillati</taxon>
        <taxon>Bacillota</taxon>
        <taxon>Bacilli</taxon>
        <taxon>Bacillales</taxon>
        <taxon>Abyssicoccaceae</taxon>
    </lineage>
</organism>
<evidence type="ECO:0000256" key="7">
    <source>
        <dbReference type="ARBA" id="ARBA00023264"/>
    </source>
</evidence>
<keyword evidence="10" id="KW-1185">Reference proteome</keyword>
<evidence type="ECO:0000313" key="10">
    <source>
        <dbReference type="Proteomes" id="UP000277108"/>
    </source>
</evidence>
<dbReference type="PANTHER" id="PTHR40029">
    <property type="match status" value="1"/>
</dbReference>
<dbReference type="RefSeq" id="WP_123808221.1">
    <property type="nucleotide sequence ID" value="NZ_RKRK01000004.1"/>
</dbReference>
<keyword evidence="7" id="KW-1208">Phospholipid metabolism</keyword>
<dbReference type="InterPro" id="IPR008205">
    <property type="entry name" value="GGGP_HepGP_synthase"/>
</dbReference>
<comment type="catalytic activity">
    <reaction evidence="8">
        <text>sn-glycerol 1-phosphate + all-trans-heptaprenyl diphosphate = 3-heptaprenyl-sn-glycero-1-phosphate + diphosphate</text>
        <dbReference type="Rhea" id="RHEA:33495"/>
        <dbReference type="ChEBI" id="CHEBI:33019"/>
        <dbReference type="ChEBI" id="CHEBI:57685"/>
        <dbReference type="ChEBI" id="CHEBI:58206"/>
        <dbReference type="ChEBI" id="CHEBI:64781"/>
        <dbReference type="EC" id="2.5.1.n9"/>
    </reaction>
</comment>
<dbReference type="GO" id="GO:0120536">
    <property type="term" value="F:heptaprenylglyceryl phosphate synthase activity"/>
    <property type="evidence" value="ECO:0007669"/>
    <property type="project" value="UniProtKB-ARBA"/>
</dbReference>
<dbReference type="NCBIfam" id="NF003199">
    <property type="entry name" value="PRK04169.1-3"/>
    <property type="match status" value="1"/>
</dbReference>
<gene>
    <name evidence="9" type="ORF">EDD62_1506</name>
</gene>
<dbReference type="InterPro" id="IPR038597">
    <property type="entry name" value="GGGP/HepGP_synthase_sf"/>
</dbReference>
<dbReference type="OrthoDB" id="2381757at2"/>
<name>A0A3N5CDJ8_9BACL</name>
<protein>
    <submittedName>
        <fullName evidence="9">Putative glycerol-1-phosphate prenyltransferase</fullName>
    </submittedName>
</protein>
<evidence type="ECO:0000256" key="3">
    <source>
        <dbReference type="ARBA" id="ARBA00022723"/>
    </source>
</evidence>